<evidence type="ECO:0000256" key="10">
    <source>
        <dbReference type="RuleBase" id="RU362103"/>
    </source>
</evidence>
<comment type="caution">
    <text evidence="13">The sequence shown here is derived from an EMBL/GenBank/DDBJ whole genome shotgun (WGS) entry which is preliminary data.</text>
</comment>
<evidence type="ECO:0000256" key="3">
    <source>
        <dbReference type="ARBA" id="ARBA00022729"/>
    </source>
</evidence>
<evidence type="ECO:0000259" key="12">
    <source>
        <dbReference type="PROSITE" id="PS51210"/>
    </source>
</evidence>
<evidence type="ECO:0000313" key="13">
    <source>
        <dbReference type="EMBL" id="CAF9929025.1"/>
    </source>
</evidence>
<sequence>MARFHYLILLASTVLGASKIQHRALPDAPEGYIPEAVDCPSTRPTIRAADRLSNSETKWLAARRNVTIPAMEQFLGSLDISGFDVASYFKNQSTYAPNLPNIGLAFSGGGYRAMLTGGGALKAFDSRETTSGGLGGLLQSTTYIAGLSGGSWLVGSVYVNNFTTISNLQTGVGQLWNLTYAVFDGPDKSQTAQNDYYNLLASEVTGKQKAGFDISITDYWGRILSYQFINASNGGPDFTWSSIRDQPGFSTGNAPFPLVVADNRVHNQTGFPSGNTTIYEFNAYEMGSWDPTTYGFVDLAFLGSNFSNGQIPSDQECVRGYDNAGFVMGTSSSIFTPLAGALVSSEIPAGVQGELGGVVAETKEDDGFVAHFEPNPFKGWNPTGNSSDADTDTLFLVDGGTDGENLPLQPLLQTIRAVDVIIAVDSSNDVIGYPNGSALVLTSERLQSSIANSASFPEIPDTNTFVNQGLNQRPTFFGCNMESTPLVVYIPNAPYTILSNTSTFQLEYSYTQRDALITNGEFVATQGNGTANAEFRACLGCAILFRSFSRTQTDIPAACQTCYNAYCWNGTAASQTPSTPYSPNLIGASPSGLGLNVTGSVTSDSGNSTLGSSSSGPSGSGSGQGSSSENGTTPTNSAPARLLRAGASLLAAVIAGMVLL</sequence>
<keyword evidence="3 10" id="KW-0732">Signal</keyword>
<keyword evidence="6 9" id="KW-0443">Lipid metabolism</keyword>
<evidence type="ECO:0000256" key="4">
    <source>
        <dbReference type="ARBA" id="ARBA00022801"/>
    </source>
</evidence>
<feature type="chain" id="PRO_5034577736" description="Lysophospholipase" evidence="10">
    <location>
        <begin position="17"/>
        <end position="660"/>
    </location>
</feature>
<feature type="domain" description="PLA2c" evidence="12">
    <location>
        <begin position="38"/>
        <end position="573"/>
    </location>
</feature>
<comment type="similarity">
    <text evidence="1 10">Belongs to the lysophospholipase family.</text>
</comment>
<evidence type="ECO:0000256" key="2">
    <source>
        <dbReference type="ARBA" id="ARBA00013274"/>
    </source>
</evidence>
<dbReference type="GO" id="GO:0005783">
    <property type="term" value="C:endoplasmic reticulum"/>
    <property type="evidence" value="ECO:0007669"/>
    <property type="project" value="TreeGrafter"/>
</dbReference>
<evidence type="ECO:0000256" key="7">
    <source>
        <dbReference type="ARBA" id="ARBA00023180"/>
    </source>
</evidence>
<evidence type="ECO:0000256" key="5">
    <source>
        <dbReference type="ARBA" id="ARBA00022963"/>
    </source>
</evidence>
<evidence type="ECO:0000256" key="11">
    <source>
        <dbReference type="SAM" id="MobiDB-lite"/>
    </source>
</evidence>
<feature type="region of interest" description="Disordered" evidence="11">
    <location>
        <begin position="604"/>
        <end position="638"/>
    </location>
</feature>
<dbReference type="PANTHER" id="PTHR10728:SF33">
    <property type="entry name" value="LYSOPHOSPHOLIPASE 1-RELATED"/>
    <property type="match status" value="1"/>
</dbReference>
<dbReference type="GO" id="GO:0004623">
    <property type="term" value="F:phospholipase A2 activity"/>
    <property type="evidence" value="ECO:0007669"/>
    <property type="project" value="TreeGrafter"/>
</dbReference>
<evidence type="ECO:0000313" key="14">
    <source>
        <dbReference type="Proteomes" id="UP000664169"/>
    </source>
</evidence>
<keyword evidence="4 9" id="KW-0378">Hydrolase</keyword>
<dbReference type="PROSITE" id="PS51210">
    <property type="entry name" value="PLA2C"/>
    <property type="match status" value="1"/>
</dbReference>
<feature type="compositionally biased region" description="Low complexity" evidence="11">
    <location>
        <begin position="604"/>
        <end position="617"/>
    </location>
</feature>
<proteinExistence type="inferred from homology"/>
<dbReference type="FunFam" id="3.40.1090.10:FF:000010">
    <property type="entry name" value="Lysophospholipase"/>
    <property type="match status" value="1"/>
</dbReference>
<comment type="catalytic activity">
    <reaction evidence="8 10">
        <text>a 1-acyl-sn-glycero-3-phosphocholine + H2O = sn-glycerol 3-phosphocholine + a fatty acid + H(+)</text>
        <dbReference type="Rhea" id="RHEA:15177"/>
        <dbReference type="ChEBI" id="CHEBI:15377"/>
        <dbReference type="ChEBI" id="CHEBI:15378"/>
        <dbReference type="ChEBI" id="CHEBI:16870"/>
        <dbReference type="ChEBI" id="CHEBI:28868"/>
        <dbReference type="ChEBI" id="CHEBI:58168"/>
        <dbReference type="EC" id="3.1.1.5"/>
    </reaction>
</comment>
<reference evidence="13" key="1">
    <citation type="submission" date="2021-03" db="EMBL/GenBank/DDBJ databases">
        <authorList>
            <person name="Tagirdzhanova G."/>
        </authorList>
    </citation>
    <scope>NUCLEOTIDE SEQUENCE</scope>
</reference>
<keyword evidence="5 9" id="KW-0442">Lipid degradation</keyword>
<name>A0A8H3FS76_9LECA</name>
<evidence type="ECO:0000256" key="6">
    <source>
        <dbReference type="ARBA" id="ARBA00023098"/>
    </source>
</evidence>
<dbReference type="Proteomes" id="UP000664169">
    <property type="component" value="Unassembled WGS sequence"/>
</dbReference>
<dbReference type="AlphaFoldDB" id="A0A8H3FS76"/>
<dbReference type="EC" id="3.1.1.5" evidence="2 10"/>
<dbReference type="SUPFAM" id="SSF52151">
    <property type="entry name" value="FabD/lysophospholipase-like"/>
    <property type="match status" value="1"/>
</dbReference>
<keyword evidence="14" id="KW-1185">Reference proteome</keyword>
<evidence type="ECO:0000256" key="9">
    <source>
        <dbReference type="PROSITE-ProRule" id="PRU00555"/>
    </source>
</evidence>
<dbReference type="InterPro" id="IPR002642">
    <property type="entry name" value="LysoPLipase_cat_dom"/>
</dbReference>
<dbReference type="SMART" id="SM00022">
    <property type="entry name" value="PLAc"/>
    <property type="match status" value="1"/>
</dbReference>
<feature type="signal peptide" evidence="10">
    <location>
        <begin position="1"/>
        <end position="16"/>
    </location>
</feature>
<dbReference type="PANTHER" id="PTHR10728">
    <property type="entry name" value="CYTOSOLIC PHOSPHOLIPASE A2"/>
    <property type="match status" value="1"/>
</dbReference>
<dbReference type="InterPro" id="IPR016035">
    <property type="entry name" value="Acyl_Trfase/lysoPLipase"/>
</dbReference>
<evidence type="ECO:0000256" key="8">
    <source>
        <dbReference type="ARBA" id="ARBA00049531"/>
    </source>
</evidence>
<accession>A0A8H3FS76</accession>
<keyword evidence="7" id="KW-0325">Glycoprotein</keyword>
<dbReference type="GO" id="GO:0005829">
    <property type="term" value="C:cytosol"/>
    <property type="evidence" value="ECO:0007669"/>
    <property type="project" value="TreeGrafter"/>
</dbReference>
<dbReference type="OrthoDB" id="4084751at2759"/>
<evidence type="ECO:0000256" key="1">
    <source>
        <dbReference type="ARBA" id="ARBA00008780"/>
    </source>
</evidence>
<protein>
    <recommendedName>
        <fullName evidence="2 10">Lysophospholipase</fullName>
        <ecNumber evidence="2 10">3.1.1.5</ecNumber>
    </recommendedName>
</protein>
<organism evidence="13 14">
    <name type="scientific">Gomphillus americanus</name>
    <dbReference type="NCBI Taxonomy" id="1940652"/>
    <lineage>
        <taxon>Eukaryota</taxon>
        <taxon>Fungi</taxon>
        <taxon>Dikarya</taxon>
        <taxon>Ascomycota</taxon>
        <taxon>Pezizomycotina</taxon>
        <taxon>Lecanoromycetes</taxon>
        <taxon>OSLEUM clade</taxon>
        <taxon>Ostropomycetidae</taxon>
        <taxon>Ostropales</taxon>
        <taxon>Graphidaceae</taxon>
        <taxon>Gomphilloideae</taxon>
        <taxon>Gomphillus</taxon>
    </lineage>
</organism>
<dbReference type="GO" id="GO:0004622">
    <property type="term" value="F:phosphatidylcholine lysophospholipase activity"/>
    <property type="evidence" value="ECO:0007669"/>
    <property type="project" value="UniProtKB-EC"/>
</dbReference>
<dbReference type="Gene3D" id="3.40.1090.10">
    <property type="entry name" value="Cytosolic phospholipase A2 catalytic domain"/>
    <property type="match status" value="1"/>
</dbReference>
<dbReference type="EMBL" id="CAJPDQ010000031">
    <property type="protein sequence ID" value="CAF9929025.1"/>
    <property type="molecule type" value="Genomic_DNA"/>
</dbReference>
<gene>
    <name evidence="13" type="ORF">GOMPHAMPRED_005291</name>
</gene>
<dbReference type="Pfam" id="PF01735">
    <property type="entry name" value="PLA2_B"/>
    <property type="match status" value="1"/>
</dbReference>
<dbReference type="GO" id="GO:0046475">
    <property type="term" value="P:glycerophospholipid catabolic process"/>
    <property type="evidence" value="ECO:0007669"/>
    <property type="project" value="TreeGrafter"/>
</dbReference>